<keyword evidence="5" id="KW-0560">Oxidoreductase</keyword>
<dbReference type="Pfam" id="PF00080">
    <property type="entry name" value="Sod_Cu"/>
    <property type="match status" value="1"/>
</dbReference>
<dbReference type="SUPFAM" id="SSF49329">
    <property type="entry name" value="Cu,Zn superoxide dismutase-like"/>
    <property type="match status" value="1"/>
</dbReference>
<evidence type="ECO:0000256" key="6">
    <source>
        <dbReference type="ARBA" id="ARBA00049204"/>
    </source>
</evidence>
<dbReference type="GO" id="GO:0004784">
    <property type="term" value="F:superoxide dismutase activity"/>
    <property type="evidence" value="ECO:0007669"/>
    <property type="project" value="UniProtKB-EC"/>
</dbReference>
<feature type="domain" description="Superoxide dismutase copper/zinc binding" evidence="7">
    <location>
        <begin position="92"/>
        <end position="228"/>
    </location>
</feature>
<evidence type="ECO:0000256" key="5">
    <source>
        <dbReference type="ARBA" id="ARBA00023002"/>
    </source>
</evidence>
<evidence type="ECO:0000256" key="2">
    <source>
        <dbReference type="ARBA" id="ARBA00022723"/>
    </source>
</evidence>
<dbReference type="CDD" id="cd00305">
    <property type="entry name" value="Cu-Zn_Superoxide_Dismutase"/>
    <property type="match status" value="1"/>
</dbReference>
<dbReference type="InterPro" id="IPR001424">
    <property type="entry name" value="SOD_Cu_Zn_dom"/>
</dbReference>
<evidence type="ECO:0000313" key="8">
    <source>
        <dbReference type="EMBL" id="CAH1104107.1"/>
    </source>
</evidence>
<dbReference type="InterPro" id="IPR024134">
    <property type="entry name" value="SOD_Cu/Zn_/chaperone"/>
</dbReference>
<comment type="catalytic activity">
    <reaction evidence="6">
        <text>2 superoxide + 2 H(+) = H2O2 + O2</text>
        <dbReference type="Rhea" id="RHEA:20696"/>
        <dbReference type="ChEBI" id="CHEBI:15378"/>
        <dbReference type="ChEBI" id="CHEBI:15379"/>
        <dbReference type="ChEBI" id="CHEBI:16240"/>
        <dbReference type="ChEBI" id="CHEBI:18421"/>
        <dbReference type="EC" id="1.15.1.1"/>
    </reaction>
</comment>
<dbReference type="AlphaFoldDB" id="A0A9P0GC28"/>
<dbReference type="InterPro" id="IPR036423">
    <property type="entry name" value="SOD-like_Cu/Zn_dom_sf"/>
</dbReference>
<evidence type="ECO:0000313" key="9">
    <source>
        <dbReference type="Proteomes" id="UP001153636"/>
    </source>
</evidence>
<evidence type="ECO:0000256" key="1">
    <source>
        <dbReference type="ARBA" id="ARBA00012682"/>
    </source>
</evidence>
<evidence type="ECO:0000256" key="3">
    <source>
        <dbReference type="ARBA" id="ARBA00022833"/>
    </source>
</evidence>
<dbReference type="Proteomes" id="UP001153636">
    <property type="component" value="Chromosome 16"/>
</dbReference>
<evidence type="ECO:0000259" key="7">
    <source>
        <dbReference type="Pfam" id="PF00080"/>
    </source>
</evidence>
<dbReference type="OrthoDB" id="2015551at2759"/>
<dbReference type="GO" id="GO:0005507">
    <property type="term" value="F:copper ion binding"/>
    <property type="evidence" value="ECO:0007669"/>
    <property type="project" value="InterPro"/>
</dbReference>
<keyword evidence="4" id="KW-0049">Antioxidant</keyword>
<reference evidence="8" key="1">
    <citation type="submission" date="2022-01" db="EMBL/GenBank/DDBJ databases">
        <authorList>
            <person name="King R."/>
        </authorList>
    </citation>
    <scope>NUCLEOTIDE SEQUENCE</scope>
</reference>
<sequence length="232" mass="24822">MNIVVQSEVVIFKLLVFVITQTENAALQSVGIKNSLYEIPGLGNQPVMIKAIPGIENYQSDIFEVYAEPYLQNLYTKAAIAILQAEAENGITGEIMFIQRDPPLGPTLITGNITGLPAGKHGFHIHQSGDLRQGCEKIGGHFNPYLLRHGAPFDPIRHVGDLGNIEAGEDGKVEIRFVDPLISLTGGPRGVVGRSLVVATNEDNLGVDGTADSLLNGQSGKPLACGVIAYIR</sequence>
<dbReference type="PRINTS" id="PR00068">
    <property type="entry name" value="CUZNDISMTASE"/>
</dbReference>
<keyword evidence="2" id="KW-0479">Metal-binding</keyword>
<keyword evidence="9" id="KW-1185">Reference proteome</keyword>
<dbReference type="EC" id="1.15.1.1" evidence="1"/>
<organism evidence="8 9">
    <name type="scientific">Psylliodes chrysocephalus</name>
    <dbReference type="NCBI Taxonomy" id="3402493"/>
    <lineage>
        <taxon>Eukaryota</taxon>
        <taxon>Metazoa</taxon>
        <taxon>Ecdysozoa</taxon>
        <taxon>Arthropoda</taxon>
        <taxon>Hexapoda</taxon>
        <taxon>Insecta</taxon>
        <taxon>Pterygota</taxon>
        <taxon>Neoptera</taxon>
        <taxon>Endopterygota</taxon>
        <taxon>Coleoptera</taxon>
        <taxon>Polyphaga</taxon>
        <taxon>Cucujiformia</taxon>
        <taxon>Chrysomeloidea</taxon>
        <taxon>Chrysomelidae</taxon>
        <taxon>Galerucinae</taxon>
        <taxon>Alticini</taxon>
        <taxon>Psylliodes</taxon>
    </lineage>
</organism>
<dbReference type="EMBL" id="OV651828">
    <property type="protein sequence ID" value="CAH1104107.1"/>
    <property type="molecule type" value="Genomic_DNA"/>
</dbReference>
<evidence type="ECO:0000256" key="4">
    <source>
        <dbReference type="ARBA" id="ARBA00022862"/>
    </source>
</evidence>
<accession>A0A9P0GC28</accession>
<gene>
    <name evidence="8" type="ORF">PSYICH_LOCUS5126</name>
</gene>
<dbReference type="Gene3D" id="2.60.40.200">
    <property type="entry name" value="Superoxide dismutase, copper/zinc binding domain"/>
    <property type="match status" value="1"/>
</dbReference>
<proteinExistence type="predicted"/>
<name>A0A9P0GC28_9CUCU</name>
<protein>
    <recommendedName>
        <fullName evidence="1">superoxide dismutase</fullName>
        <ecNumber evidence="1">1.15.1.1</ecNumber>
    </recommendedName>
</protein>
<dbReference type="PANTHER" id="PTHR10003">
    <property type="entry name" value="SUPEROXIDE DISMUTASE CU-ZN -RELATED"/>
    <property type="match status" value="1"/>
</dbReference>
<keyword evidence="3" id="KW-0862">Zinc</keyword>